<evidence type="ECO:0000313" key="2">
    <source>
        <dbReference type="EMBL" id="QQP84403.1"/>
    </source>
</evidence>
<dbReference type="Pfam" id="PF00535">
    <property type="entry name" value="Glycos_transf_2"/>
    <property type="match status" value="1"/>
</dbReference>
<dbReference type="Gene3D" id="3.90.550.10">
    <property type="entry name" value="Spore Coat Polysaccharide Biosynthesis Protein SpsA, Chain A"/>
    <property type="match status" value="1"/>
</dbReference>
<dbReference type="InterPro" id="IPR029044">
    <property type="entry name" value="Nucleotide-diphossugar_trans"/>
</dbReference>
<evidence type="ECO:0000313" key="3">
    <source>
        <dbReference type="Proteomes" id="UP000595278"/>
    </source>
</evidence>
<dbReference type="Proteomes" id="UP000595278">
    <property type="component" value="Chromosome"/>
</dbReference>
<accession>A0A974ND17</accession>
<evidence type="ECO:0000259" key="1">
    <source>
        <dbReference type="Pfam" id="PF00535"/>
    </source>
</evidence>
<protein>
    <submittedName>
        <fullName evidence="2">Glycosyltransferase family 2 protein</fullName>
    </submittedName>
</protein>
<dbReference type="PANTHER" id="PTHR43685:SF11">
    <property type="entry name" value="GLYCOSYLTRANSFERASE TAGX-RELATED"/>
    <property type="match status" value="1"/>
</dbReference>
<dbReference type="PANTHER" id="PTHR43685">
    <property type="entry name" value="GLYCOSYLTRANSFERASE"/>
    <property type="match status" value="1"/>
</dbReference>
<dbReference type="KEGG" id="eaz:JHT90_08160"/>
<dbReference type="InterPro" id="IPR050834">
    <property type="entry name" value="Glycosyltransf_2"/>
</dbReference>
<dbReference type="RefSeq" id="WP_201090301.1">
    <property type="nucleotide sequence ID" value="NZ_CP067393.1"/>
</dbReference>
<gene>
    <name evidence="2" type="ORF">JHT90_08160</name>
</gene>
<sequence length="318" mass="35963">MLTNDTPRIAVVIPLYNKEFSVARAVSSVLNQTKDFQQLIIVDDGSTDNSLSVVKQFIDPRIIVITQTNQGVSAARNNGVKNASAEYICFLDADDEWHPCFLEEISKLIKLNKQAAIFCARYEEVTENGKRFVGNLVNIDDNFYGQLADFFSAYQGNRSLICSSNSCLNRRYFQQMGSFPVGAKLGEDIYLWLSVALLAPVMFTTKISAKVYRNAENRSHTLVKLVVPYHISYFLNPVQKSLLIKNPTLKSFLIYNTVIFCLYAAQTGNRKVAFSAAKLLIKHDFLYGLTSFIGICLPKWCINLLKKLRNKKTLSYEN</sequence>
<proteinExistence type="predicted"/>
<organism evidence="2 3">
    <name type="scientific">Entomomonas asaccharolytica</name>
    <dbReference type="NCBI Taxonomy" id="2785331"/>
    <lineage>
        <taxon>Bacteria</taxon>
        <taxon>Pseudomonadati</taxon>
        <taxon>Pseudomonadota</taxon>
        <taxon>Gammaproteobacteria</taxon>
        <taxon>Pseudomonadales</taxon>
        <taxon>Pseudomonadaceae</taxon>
        <taxon>Entomomonas</taxon>
    </lineage>
</organism>
<dbReference type="InterPro" id="IPR001173">
    <property type="entry name" value="Glyco_trans_2-like"/>
</dbReference>
<dbReference type="AlphaFoldDB" id="A0A974ND17"/>
<reference evidence="2 3" key="1">
    <citation type="submission" date="2021-01" db="EMBL/GenBank/DDBJ databases">
        <title>Entomomonas sp. F2A isolated from a house cricket (Acheta domesticus).</title>
        <authorList>
            <person name="Spergser J."/>
            <person name="Busse H.-J."/>
        </authorList>
    </citation>
    <scope>NUCLEOTIDE SEQUENCE [LARGE SCALE GENOMIC DNA]</scope>
    <source>
        <strain evidence="2 3">F2A</strain>
    </source>
</reference>
<dbReference type="EMBL" id="CP067393">
    <property type="protein sequence ID" value="QQP84403.1"/>
    <property type="molecule type" value="Genomic_DNA"/>
</dbReference>
<name>A0A974ND17_9GAMM</name>
<feature type="domain" description="Glycosyltransferase 2-like" evidence="1">
    <location>
        <begin position="11"/>
        <end position="141"/>
    </location>
</feature>
<dbReference type="SUPFAM" id="SSF53448">
    <property type="entry name" value="Nucleotide-diphospho-sugar transferases"/>
    <property type="match status" value="1"/>
</dbReference>
<dbReference type="CDD" id="cd00761">
    <property type="entry name" value="Glyco_tranf_GTA_type"/>
    <property type="match status" value="1"/>
</dbReference>
<keyword evidence="3" id="KW-1185">Reference proteome</keyword>